<dbReference type="SUPFAM" id="SSF52047">
    <property type="entry name" value="RNI-like"/>
    <property type="match status" value="1"/>
</dbReference>
<comment type="caution">
    <text evidence="1">The sequence shown here is derived from an EMBL/GenBank/DDBJ whole genome shotgun (WGS) entry which is preliminary data.</text>
</comment>
<reference evidence="1 2" key="1">
    <citation type="submission" date="2015-01" db="EMBL/GenBank/DDBJ databases">
        <title>Comparative genomics of the lactic acid bacteria isolated from the honey bee gut.</title>
        <authorList>
            <person name="Ellegaard K.M."/>
            <person name="Tamarit D."/>
            <person name="Javelind E."/>
            <person name="Olofsson T."/>
            <person name="Andersson S.G."/>
            <person name="Vasquez A."/>
        </authorList>
    </citation>
    <scope>NUCLEOTIDE SEQUENCE [LARGE SCALE GENOMIC DNA]</scope>
    <source>
        <strain evidence="1 2">Bin4</strain>
    </source>
</reference>
<accession>A0A0F4LVW3</accession>
<keyword evidence="2" id="KW-1185">Reference proteome</keyword>
<dbReference type="Pfam" id="PF03382">
    <property type="entry name" value="DUF285"/>
    <property type="match status" value="1"/>
</dbReference>
<dbReference type="EMBL" id="JXJQ01000006">
    <property type="protein sequence ID" value="KJY62429.1"/>
    <property type="molecule type" value="Genomic_DNA"/>
</dbReference>
<dbReference type="STRING" id="1218492.JG30_06400"/>
<sequence>MTQIIIDPGVIANQYSSYLFGHLKNLQKITGLANLDTANVTNMAGIFGDCSKLTSLDLSNWDTTSLDENQFGAIFLGAIKLNHLVLGARTVIGDNLPGVPNVGTRVPGTDWVATSGYQQENKYTSTE</sequence>
<evidence type="ECO:0000313" key="2">
    <source>
        <dbReference type="Proteomes" id="UP000033558"/>
    </source>
</evidence>
<proteinExistence type="predicted"/>
<gene>
    <name evidence="1" type="ORF">JG30_06400</name>
</gene>
<protein>
    <recommendedName>
        <fullName evidence="3">BspA family leucine-rich repeat surface protein</fullName>
    </recommendedName>
</protein>
<organism evidence="1 2">
    <name type="scientific">Bombilactobacillus mellifer</name>
    <dbReference type="NCBI Taxonomy" id="1218492"/>
    <lineage>
        <taxon>Bacteria</taxon>
        <taxon>Bacillati</taxon>
        <taxon>Bacillota</taxon>
        <taxon>Bacilli</taxon>
        <taxon>Lactobacillales</taxon>
        <taxon>Lactobacillaceae</taxon>
        <taxon>Bombilactobacillus</taxon>
    </lineage>
</organism>
<dbReference type="AlphaFoldDB" id="A0A0F4LVW3"/>
<dbReference type="Gene3D" id="3.80.10.10">
    <property type="entry name" value="Ribonuclease Inhibitor"/>
    <property type="match status" value="1"/>
</dbReference>
<dbReference type="InterPro" id="IPR032675">
    <property type="entry name" value="LRR_dom_sf"/>
</dbReference>
<dbReference type="RefSeq" id="WP_046316129.1">
    <property type="nucleotide sequence ID" value="NZ_JBHSZT010000001.1"/>
</dbReference>
<dbReference type="PATRIC" id="fig|1218492.5.peg.775"/>
<name>A0A0F4LVW3_9LACO</name>
<dbReference type="InterPro" id="IPR011889">
    <property type="entry name" value="Liste_lipo_26"/>
</dbReference>
<dbReference type="InterPro" id="IPR005046">
    <property type="entry name" value="DUF285"/>
</dbReference>
<dbReference type="Proteomes" id="UP000033558">
    <property type="component" value="Unassembled WGS sequence"/>
</dbReference>
<dbReference type="HOGENOM" id="CLU_1967757_0_0_9"/>
<evidence type="ECO:0000313" key="1">
    <source>
        <dbReference type="EMBL" id="KJY62429.1"/>
    </source>
</evidence>
<dbReference type="NCBIfam" id="TIGR02167">
    <property type="entry name" value="Liste_lipo_26"/>
    <property type="match status" value="2"/>
</dbReference>
<dbReference type="OrthoDB" id="2267397at2"/>
<evidence type="ECO:0008006" key="3">
    <source>
        <dbReference type="Google" id="ProtNLM"/>
    </source>
</evidence>